<keyword evidence="1" id="KW-0812">Transmembrane</keyword>
<dbReference type="Pfam" id="PF15125">
    <property type="entry name" value="TMEM238"/>
    <property type="match status" value="1"/>
</dbReference>
<evidence type="ECO:0000313" key="3">
    <source>
        <dbReference type="Proteomes" id="UP000261380"/>
    </source>
</evidence>
<dbReference type="Proteomes" id="UP000261380">
    <property type="component" value="Unplaced"/>
</dbReference>
<dbReference type="GeneTree" id="ENSGT00940000162720"/>
<accession>A0A3B5MR42</accession>
<evidence type="ECO:0008006" key="4">
    <source>
        <dbReference type="Google" id="ProtNLM"/>
    </source>
</evidence>
<name>A0A3B5MR42_9TELE</name>
<keyword evidence="1" id="KW-1133">Transmembrane helix</keyword>
<dbReference type="STRING" id="32473.ENSXCOP00000025971"/>
<dbReference type="InterPro" id="IPR029365">
    <property type="entry name" value="TMEM238"/>
</dbReference>
<protein>
    <recommendedName>
        <fullName evidence="4">Transmembrane protein 238a</fullName>
    </recommendedName>
</protein>
<reference evidence="2" key="2">
    <citation type="submission" date="2025-09" db="UniProtKB">
        <authorList>
            <consortium name="Ensembl"/>
        </authorList>
    </citation>
    <scope>IDENTIFICATION</scope>
</reference>
<dbReference type="AlphaFoldDB" id="A0A3B5MR42"/>
<proteinExistence type="predicted"/>
<sequence length="109" mass="11959">MGQKYDGLSHCKLALVFAVVMDVLGVTSLLVGIFASLEIQGEDFGDLLVYSGVLLVLFSMAGWVLWYSGNIEGLHLQKDLNGRLGSAMDRLARSVSRRMRLPRTRSSPS</sequence>
<evidence type="ECO:0000256" key="1">
    <source>
        <dbReference type="SAM" id="Phobius"/>
    </source>
</evidence>
<dbReference type="PANTHER" id="PTHR28613">
    <property type="entry name" value="SI:CH211-232M10.4-RELATED"/>
    <property type="match status" value="1"/>
</dbReference>
<feature type="transmembrane region" description="Helical" evidence="1">
    <location>
        <begin position="47"/>
        <end position="68"/>
    </location>
</feature>
<dbReference type="PANTHER" id="PTHR28613:SF5">
    <property type="entry name" value="TRANSMEMBRANE PROTEIN 238"/>
    <property type="match status" value="1"/>
</dbReference>
<organism evidence="2 3">
    <name type="scientific">Xiphophorus couchianus</name>
    <name type="common">Monterrey platyfish</name>
    <dbReference type="NCBI Taxonomy" id="32473"/>
    <lineage>
        <taxon>Eukaryota</taxon>
        <taxon>Metazoa</taxon>
        <taxon>Chordata</taxon>
        <taxon>Craniata</taxon>
        <taxon>Vertebrata</taxon>
        <taxon>Euteleostomi</taxon>
        <taxon>Actinopterygii</taxon>
        <taxon>Neopterygii</taxon>
        <taxon>Teleostei</taxon>
        <taxon>Neoteleostei</taxon>
        <taxon>Acanthomorphata</taxon>
        <taxon>Ovalentaria</taxon>
        <taxon>Atherinomorphae</taxon>
        <taxon>Cyprinodontiformes</taxon>
        <taxon>Poeciliidae</taxon>
        <taxon>Poeciliinae</taxon>
        <taxon>Xiphophorus</taxon>
    </lineage>
</organism>
<reference evidence="2" key="1">
    <citation type="submission" date="2025-08" db="UniProtKB">
        <authorList>
            <consortium name="Ensembl"/>
        </authorList>
    </citation>
    <scope>IDENTIFICATION</scope>
</reference>
<dbReference type="Ensembl" id="ENSXCOT00000026282.1">
    <property type="protein sequence ID" value="ENSXCOP00000025971.1"/>
    <property type="gene ID" value="ENSXCOG00000019403.1"/>
</dbReference>
<keyword evidence="3" id="KW-1185">Reference proteome</keyword>
<keyword evidence="1" id="KW-0472">Membrane</keyword>
<evidence type="ECO:0000313" key="2">
    <source>
        <dbReference type="Ensembl" id="ENSXCOP00000025971.1"/>
    </source>
</evidence>
<feature type="transmembrane region" description="Helical" evidence="1">
    <location>
        <begin position="12"/>
        <end position="35"/>
    </location>
</feature>